<keyword evidence="7" id="KW-0418">Kinase</keyword>
<dbReference type="PANTHER" id="PTHR36203:SF1">
    <property type="entry name" value="ASCORBATE-SPECIFIC PTS SYSTEM EIIA COMPONENT"/>
    <property type="match status" value="1"/>
</dbReference>
<keyword evidence="4" id="KW-0597">Phosphoprotein</keyword>
<comment type="caution">
    <text evidence="12">The sequence shown here is derived from an EMBL/GenBank/DDBJ whole genome shotgun (WGS) entry which is preliminary data.</text>
</comment>
<evidence type="ECO:0000313" key="12">
    <source>
        <dbReference type="EMBL" id="PXW86485.1"/>
    </source>
</evidence>
<protein>
    <recommendedName>
        <fullName evidence="9">Ascorbate-specific PTS system EIIA component</fullName>
    </recommendedName>
    <alternativeName>
        <fullName evidence="10">Ascorbate-specific phosphotransferase enzyme IIA component</fullName>
    </alternativeName>
</protein>
<dbReference type="InterPro" id="IPR051351">
    <property type="entry name" value="Ascorbate-PTS_EIIA_comp"/>
</dbReference>
<organism evidence="12 13">
    <name type="scientific">Streptohalobacillus salinus</name>
    <dbReference type="NCBI Taxonomy" id="621096"/>
    <lineage>
        <taxon>Bacteria</taxon>
        <taxon>Bacillati</taxon>
        <taxon>Bacillota</taxon>
        <taxon>Bacilli</taxon>
        <taxon>Bacillales</taxon>
        <taxon>Bacillaceae</taxon>
        <taxon>Streptohalobacillus</taxon>
    </lineage>
</organism>
<keyword evidence="2" id="KW-0813">Transport</keyword>
<keyword evidence="5" id="KW-0808">Transferase</keyword>
<accession>A0A2V3W2J8</accession>
<dbReference type="Proteomes" id="UP000247922">
    <property type="component" value="Unassembled WGS sequence"/>
</dbReference>
<evidence type="ECO:0000256" key="6">
    <source>
        <dbReference type="ARBA" id="ARBA00022683"/>
    </source>
</evidence>
<evidence type="ECO:0000256" key="7">
    <source>
        <dbReference type="ARBA" id="ARBA00022777"/>
    </source>
</evidence>
<keyword evidence="3" id="KW-0963">Cytoplasm</keyword>
<evidence type="ECO:0000256" key="3">
    <source>
        <dbReference type="ARBA" id="ARBA00022490"/>
    </source>
</evidence>
<dbReference type="InterPro" id="IPR002178">
    <property type="entry name" value="PTS_EIIA_type-2_dom"/>
</dbReference>
<comment type="subcellular location">
    <subcellularLocation>
        <location evidence="1">Cytoplasm</location>
    </subcellularLocation>
</comment>
<dbReference type="InterPro" id="IPR016152">
    <property type="entry name" value="PTrfase/Anion_transptr"/>
</dbReference>
<dbReference type="SUPFAM" id="SSF55804">
    <property type="entry name" value="Phoshotransferase/anion transport protein"/>
    <property type="match status" value="1"/>
</dbReference>
<dbReference type="Pfam" id="PF00359">
    <property type="entry name" value="PTS_EIIA_2"/>
    <property type="match status" value="1"/>
</dbReference>
<evidence type="ECO:0000256" key="2">
    <source>
        <dbReference type="ARBA" id="ARBA00022448"/>
    </source>
</evidence>
<dbReference type="GO" id="GO:0009401">
    <property type="term" value="P:phosphoenolpyruvate-dependent sugar phosphotransferase system"/>
    <property type="evidence" value="ECO:0007669"/>
    <property type="project" value="UniProtKB-KW"/>
</dbReference>
<dbReference type="PROSITE" id="PS51094">
    <property type="entry name" value="PTS_EIIA_TYPE_2"/>
    <property type="match status" value="1"/>
</dbReference>
<dbReference type="EMBL" id="QJJR01000020">
    <property type="protein sequence ID" value="PXW86485.1"/>
    <property type="molecule type" value="Genomic_DNA"/>
</dbReference>
<dbReference type="Gene3D" id="3.40.930.10">
    <property type="entry name" value="Mannitol-specific EII, Chain A"/>
    <property type="match status" value="1"/>
</dbReference>
<dbReference type="GO" id="GO:0016301">
    <property type="term" value="F:kinase activity"/>
    <property type="evidence" value="ECO:0007669"/>
    <property type="project" value="UniProtKB-KW"/>
</dbReference>
<dbReference type="RefSeq" id="WP_110252233.1">
    <property type="nucleotide sequence ID" value="NZ_QJJR01000020.1"/>
</dbReference>
<comment type="function">
    <text evidence="8">The phosphoenolpyruvate-dependent sugar phosphotransferase system (sugar PTS), a major carbohydrate active transport system, catalyzes the phosphorylation of incoming sugar substrates concomitantly with their translocation across the cell membrane. The enzyme II UlaABC PTS system is involved in ascorbate transport.</text>
</comment>
<dbReference type="AlphaFoldDB" id="A0A2V3W2J8"/>
<reference evidence="12 13" key="1">
    <citation type="submission" date="2018-05" db="EMBL/GenBank/DDBJ databases">
        <title>Genomic Encyclopedia of Type Strains, Phase IV (KMG-IV): sequencing the most valuable type-strain genomes for metagenomic binning, comparative biology and taxonomic classification.</title>
        <authorList>
            <person name="Goeker M."/>
        </authorList>
    </citation>
    <scope>NUCLEOTIDE SEQUENCE [LARGE SCALE GENOMIC DNA]</scope>
    <source>
        <strain evidence="12 13">DSM 22440</strain>
    </source>
</reference>
<evidence type="ECO:0000259" key="11">
    <source>
        <dbReference type="PROSITE" id="PS51094"/>
    </source>
</evidence>
<keyword evidence="13" id="KW-1185">Reference proteome</keyword>
<dbReference type="CDD" id="cd00211">
    <property type="entry name" value="PTS_IIA_fru"/>
    <property type="match status" value="1"/>
</dbReference>
<dbReference type="OrthoDB" id="369398at2"/>
<evidence type="ECO:0000256" key="4">
    <source>
        <dbReference type="ARBA" id="ARBA00022553"/>
    </source>
</evidence>
<dbReference type="PANTHER" id="PTHR36203">
    <property type="entry name" value="ASCORBATE-SPECIFIC PTS SYSTEM EIIA COMPONENT"/>
    <property type="match status" value="1"/>
</dbReference>
<evidence type="ECO:0000313" key="13">
    <source>
        <dbReference type="Proteomes" id="UP000247922"/>
    </source>
</evidence>
<evidence type="ECO:0000256" key="8">
    <source>
        <dbReference type="ARBA" id="ARBA00037387"/>
    </source>
</evidence>
<keyword evidence="6" id="KW-0598">Phosphotransferase system</keyword>
<evidence type="ECO:0000256" key="9">
    <source>
        <dbReference type="ARBA" id="ARBA00041175"/>
    </source>
</evidence>
<evidence type="ECO:0000256" key="1">
    <source>
        <dbReference type="ARBA" id="ARBA00004496"/>
    </source>
</evidence>
<feature type="domain" description="PTS EIIA type-2" evidence="11">
    <location>
        <begin position="3"/>
        <end position="144"/>
    </location>
</feature>
<evidence type="ECO:0000256" key="5">
    <source>
        <dbReference type="ARBA" id="ARBA00022679"/>
    </source>
</evidence>
<sequence length="145" mass="15706">MLSQYLTGNIACVDSVTSWEESIRLGAAPLLKNGNINESYIDDMIANVHEFGSYIVIIPGVAMPHAQNKGGVNKSGMSLLKLTEPVMYPEEKAVNLIMVLGAVDSNGHLDLISDLSTLLVDDDVLQALEQAKTETEILHVIKQAE</sequence>
<name>A0A2V3W2J8_9BACI</name>
<gene>
    <name evidence="12" type="ORF">DES38_12018</name>
</gene>
<evidence type="ECO:0000256" key="10">
    <source>
        <dbReference type="ARBA" id="ARBA00042072"/>
    </source>
</evidence>
<dbReference type="GO" id="GO:0005737">
    <property type="term" value="C:cytoplasm"/>
    <property type="evidence" value="ECO:0007669"/>
    <property type="project" value="UniProtKB-SubCell"/>
</dbReference>
<proteinExistence type="predicted"/>